<dbReference type="OrthoDB" id="1092959at2"/>
<protein>
    <submittedName>
        <fullName evidence="1">Uncharacterized protein</fullName>
    </submittedName>
</protein>
<evidence type="ECO:0000313" key="1">
    <source>
        <dbReference type="EMBL" id="MBB4027055.1"/>
    </source>
</evidence>
<accession>A0A7W6HY15</accession>
<name>A0A7W6HY15_9BACT</name>
<sequence length="325" mass="37806">MKYIFLIIGLMGILAFPAEAKERATVISAEIYGYVRDQVYFDFLEKEGINMEFPYKEGQVIEFTVDLDDVTTLVLNTFIEMYLQPGDSIHVKLTYDGKRYESVEFSGTPAAVAICSAINKKEMLQRERRYKTNIPAMLVTRTDAKKFHAATVQEVKDEEKIINEVKDQIDPRVYNMAMAQIEGTLLTNLISYPYASADFHKKKLEDCLAEDYWTALDDYKLRTDEASLRNRVYMAFLLPYKDYMRRKEAHDQGKDYQPLTSLEDQYKDMAAFYKGSLQDAALFVLLYNSITSNGDFNVIEKLVKDYLKKYNKNKEYKKILNQVMQ</sequence>
<comment type="caution">
    <text evidence="1">The sequence shown here is derived from an EMBL/GenBank/DDBJ whole genome shotgun (WGS) entry which is preliminary data.</text>
</comment>
<dbReference type="Proteomes" id="UP000546007">
    <property type="component" value="Unassembled WGS sequence"/>
</dbReference>
<reference evidence="1 2" key="1">
    <citation type="submission" date="2020-08" db="EMBL/GenBank/DDBJ databases">
        <title>Genomic Encyclopedia of Type Strains, Phase IV (KMG-IV): sequencing the most valuable type-strain genomes for metagenomic binning, comparative biology and taxonomic classification.</title>
        <authorList>
            <person name="Goeker M."/>
        </authorList>
    </citation>
    <scope>NUCLEOTIDE SEQUENCE [LARGE SCALE GENOMIC DNA]</scope>
    <source>
        <strain evidence="1 2">DSM 105721</strain>
    </source>
</reference>
<proteinExistence type="predicted"/>
<dbReference type="RefSeq" id="WP_124316880.1">
    <property type="nucleotide sequence ID" value="NZ_AP028155.1"/>
</dbReference>
<dbReference type="AlphaFoldDB" id="A0A7W6HY15"/>
<dbReference type="GeneID" id="93102134"/>
<dbReference type="EMBL" id="JACIES010000007">
    <property type="protein sequence ID" value="MBB4027055.1"/>
    <property type="molecule type" value="Genomic_DNA"/>
</dbReference>
<evidence type="ECO:0000313" key="2">
    <source>
        <dbReference type="Proteomes" id="UP000546007"/>
    </source>
</evidence>
<gene>
    <name evidence="1" type="ORF">GGR14_002858</name>
</gene>
<organism evidence="1 2">
    <name type="scientific">Butyricimonas faecihominis</name>
    <dbReference type="NCBI Taxonomy" id="1472416"/>
    <lineage>
        <taxon>Bacteria</taxon>
        <taxon>Pseudomonadati</taxon>
        <taxon>Bacteroidota</taxon>
        <taxon>Bacteroidia</taxon>
        <taxon>Bacteroidales</taxon>
        <taxon>Odoribacteraceae</taxon>
        <taxon>Butyricimonas</taxon>
    </lineage>
</organism>
<keyword evidence="2" id="KW-1185">Reference proteome</keyword>